<keyword evidence="1" id="KW-0489">Methyltransferase</keyword>
<dbReference type="GO" id="GO:0032259">
    <property type="term" value="P:methylation"/>
    <property type="evidence" value="ECO:0007669"/>
    <property type="project" value="UniProtKB-KW"/>
</dbReference>
<keyword evidence="1" id="KW-0808">Transferase</keyword>
<sequence>MVDHHKRLYEQKPEYYYDGNNPYLLKRIKPDASCVLDVGCAKGNLGSVLRTRGITVYGIELFPEAAQEAEKKLDHVLCGDIETIELPYEQGSFDHIIFGDVLEHLIDPWAVLRKVKPFLKKNGSIIACIPNIAHISILHDLLLGKWTYMEWGLLDQTHLRFFTLTEIYKMFQITGYYITDLERIVYPNPQMDPLIHWLDHIRSSLLKDNPSFAVEANAFQYVVEAIINGEYSG</sequence>
<name>A0A7W1XD78_9BACL</name>
<gene>
    <name evidence="1" type="ORF">H1164_16900</name>
</gene>
<dbReference type="SUPFAM" id="SSF53335">
    <property type="entry name" value="S-adenosyl-L-methionine-dependent methyltransferases"/>
    <property type="match status" value="1"/>
</dbReference>
<dbReference type="Gene3D" id="3.40.50.150">
    <property type="entry name" value="Vaccinia Virus protein VP39"/>
    <property type="match status" value="1"/>
</dbReference>
<dbReference type="PANTHER" id="PTHR43861:SF6">
    <property type="entry name" value="METHYLTRANSFERASE TYPE 11"/>
    <property type="match status" value="1"/>
</dbReference>
<dbReference type="InterPro" id="IPR029063">
    <property type="entry name" value="SAM-dependent_MTases_sf"/>
</dbReference>
<dbReference type="GO" id="GO:0008168">
    <property type="term" value="F:methyltransferase activity"/>
    <property type="evidence" value="ECO:0007669"/>
    <property type="project" value="UniProtKB-KW"/>
</dbReference>
<evidence type="ECO:0000313" key="1">
    <source>
        <dbReference type="EMBL" id="MBA4544510.1"/>
    </source>
</evidence>
<dbReference type="RefSeq" id="WP_033102216.1">
    <property type="nucleotide sequence ID" value="NZ_JACEIP010000043.1"/>
</dbReference>
<dbReference type="Proteomes" id="UP000530514">
    <property type="component" value="Unassembled WGS sequence"/>
</dbReference>
<dbReference type="Pfam" id="PF13489">
    <property type="entry name" value="Methyltransf_23"/>
    <property type="match status" value="1"/>
</dbReference>
<dbReference type="CDD" id="cd02440">
    <property type="entry name" value="AdoMet_MTases"/>
    <property type="match status" value="1"/>
</dbReference>
<dbReference type="OrthoDB" id="8773442at2"/>
<dbReference type="AlphaFoldDB" id="A0A7W1XD78"/>
<protein>
    <submittedName>
        <fullName evidence="1">Class I SAM-dependent methyltransferase</fullName>
    </submittedName>
</protein>
<dbReference type="PANTHER" id="PTHR43861">
    <property type="entry name" value="TRANS-ACONITATE 2-METHYLTRANSFERASE-RELATED"/>
    <property type="match status" value="1"/>
</dbReference>
<dbReference type="EMBL" id="JACEIP010000043">
    <property type="protein sequence ID" value="MBA4544510.1"/>
    <property type="molecule type" value="Genomic_DNA"/>
</dbReference>
<reference evidence="1 2" key="1">
    <citation type="submission" date="2020-07" db="EMBL/GenBank/DDBJ databases">
        <authorList>
            <person name="Feng H."/>
        </authorList>
    </citation>
    <scope>NUCLEOTIDE SEQUENCE [LARGE SCALE GENOMIC DNA]</scope>
    <source>
        <strain evidence="2">s-11</strain>
    </source>
</reference>
<accession>A0A7W1XD78</accession>
<comment type="caution">
    <text evidence="1">The sequence shown here is derived from an EMBL/GenBank/DDBJ whole genome shotgun (WGS) entry which is preliminary data.</text>
</comment>
<proteinExistence type="predicted"/>
<evidence type="ECO:0000313" key="2">
    <source>
        <dbReference type="Proteomes" id="UP000530514"/>
    </source>
</evidence>
<keyword evidence="2" id="KW-1185">Reference proteome</keyword>
<organism evidence="1 2">
    <name type="scientific">Thermoactinomyces daqus</name>
    <dbReference type="NCBI Taxonomy" id="1329516"/>
    <lineage>
        <taxon>Bacteria</taxon>
        <taxon>Bacillati</taxon>
        <taxon>Bacillota</taxon>
        <taxon>Bacilli</taxon>
        <taxon>Bacillales</taxon>
        <taxon>Thermoactinomycetaceae</taxon>
        <taxon>Thermoactinomyces</taxon>
    </lineage>
</organism>